<organism evidence="1 2">
    <name type="scientific">Acinetobacter higginsii</name>
    <dbReference type="NCBI Taxonomy" id="70347"/>
    <lineage>
        <taxon>Bacteria</taxon>
        <taxon>Pseudomonadati</taxon>
        <taxon>Pseudomonadota</taxon>
        <taxon>Gammaproteobacteria</taxon>
        <taxon>Moraxellales</taxon>
        <taxon>Moraxellaceae</taxon>
        <taxon>Acinetobacter</taxon>
    </lineage>
</organism>
<feature type="non-terminal residue" evidence="1">
    <location>
        <position position="1"/>
    </location>
</feature>
<proteinExistence type="predicted"/>
<comment type="caution">
    <text evidence="1">The sequence shown here is derived from an EMBL/GenBank/DDBJ whole genome shotgun (WGS) entry which is preliminary data.</text>
</comment>
<evidence type="ECO:0000313" key="1">
    <source>
        <dbReference type="EMBL" id="ENX56679.1"/>
    </source>
</evidence>
<name>N9RFD6_9GAMM</name>
<gene>
    <name evidence="1" type="ORF">F902_03034</name>
</gene>
<reference evidence="1 2" key="1">
    <citation type="submission" date="2013-02" db="EMBL/GenBank/DDBJ databases">
        <title>The Genome Sequence of Acinetobacter sp. CIP 70.18.</title>
        <authorList>
            <consortium name="The Broad Institute Genome Sequencing Platform"/>
            <consortium name="The Broad Institute Genome Sequencing Center for Infectious Disease"/>
            <person name="Cerqueira G."/>
            <person name="Feldgarden M."/>
            <person name="Courvalin P."/>
            <person name="Perichon B."/>
            <person name="Grillot-Courvalin C."/>
            <person name="Clermont D."/>
            <person name="Rocha E."/>
            <person name="Yoon E.-J."/>
            <person name="Nemec A."/>
            <person name="Walker B."/>
            <person name="Young S.K."/>
            <person name="Zeng Q."/>
            <person name="Gargeya S."/>
            <person name="Fitzgerald M."/>
            <person name="Haas B."/>
            <person name="Abouelleil A."/>
            <person name="Alvarado L."/>
            <person name="Arachchi H.M."/>
            <person name="Berlin A.M."/>
            <person name="Chapman S.B."/>
            <person name="Dewar J."/>
            <person name="Goldberg J."/>
            <person name="Griggs A."/>
            <person name="Gujja S."/>
            <person name="Hansen M."/>
            <person name="Howarth C."/>
            <person name="Imamovic A."/>
            <person name="Larimer J."/>
            <person name="McCowan C."/>
            <person name="Murphy C."/>
            <person name="Neiman D."/>
            <person name="Pearson M."/>
            <person name="Priest M."/>
            <person name="Roberts A."/>
            <person name="Saif S."/>
            <person name="Shea T."/>
            <person name="Sisk P."/>
            <person name="Sykes S."/>
            <person name="Wortman J."/>
            <person name="Nusbaum C."/>
            <person name="Birren B."/>
        </authorList>
    </citation>
    <scope>NUCLEOTIDE SEQUENCE [LARGE SCALE GENOMIC DNA]</scope>
    <source>
        <strain evidence="1 2">CIP 70.18</strain>
    </source>
</reference>
<feature type="non-terminal residue" evidence="1">
    <location>
        <position position="174"/>
    </location>
</feature>
<accession>N9RFD6</accession>
<sequence>DVAQNANKGWNVKSDSNLAATQVKPTDTVDIGLATGETNLKSTAVNDGKGTTTIDFSLSKDLNIDTVTAGTGTNKTVLSQTGVNIDNGTTQTQLEAGKVVVKNTANTLTLDAGKGTLEGLSNKDISSADFATQGRAATEEQLKQIQTGLTDSGFGLTAADGNSVQKKLGQTVDV</sequence>
<evidence type="ECO:0008006" key="3">
    <source>
        <dbReference type="Google" id="ProtNLM"/>
    </source>
</evidence>
<dbReference type="HOGENOM" id="CLU_1550718_0_0_6"/>
<protein>
    <recommendedName>
        <fullName evidence="3">Trimeric autotransporter adhesin YadA-like stalk domain-containing protein</fullName>
    </recommendedName>
</protein>
<dbReference type="AlphaFoldDB" id="N9RFD6"/>
<keyword evidence="2" id="KW-1185">Reference proteome</keyword>
<dbReference type="Gene3D" id="6.20.50.100">
    <property type="match status" value="1"/>
</dbReference>
<dbReference type="EMBL" id="APRN01000037">
    <property type="protein sequence ID" value="ENX56679.1"/>
    <property type="molecule type" value="Genomic_DNA"/>
</dbReference>
<dbReference type="Proteomes" id="UP000013084">
    <property type="component" value="Unassembled WGS sequence"/>
</dbReference>
<evidence type="ECO:0000313" key="2">
    <source>
        <dbReference type="Proteomes" id="UP000013084"/>
    </source>
</evidence>